<name>A0ABI7Z3B2_FELCA</name>
<sequence>MKMGFQFSMKCWVLSLYSIFSLYSIGRGAKGVENEKHERSDNVHPHGSSPCTSTGHPPLGNLLGDLCTHCGGEPPHPAGDHGGFPPPHSHVLFPGQLVLHRHVVLHRHCAQNADDLGLPGRRGHLLSQLCGPALLLSLPGEHRVFPLHSHVLRPLPGHQSAAQTTLTFRLPYCGPSQIQHYFCDGPPILRLACADTSMNERVIFVNIGVVASGCFLLIVGSYVSIVCSILKIRTSEGRCRAFQTCTSHCIVVLCFFVPCVFVYLRPGSKDAVDRIVAVFYTVLTPLLNPVVYTLRNKEVKKALLKLQDKVT</sequence>
<protein>
    <recommendedName>
        <fullName evidence="13">G-protein coupled receptors family 1 profile domain-containing protein</fullName>
    </recommendedName>
</protein>
<accession>A0ABI7Z3B2</accession>
<evidence type="ECO:0000256" key="9">
    <source>
        <dbReference type="SAM" id="Phobius"/>
    </source>
</evidence>
<feature type="compositionally biased region" description="Basic and acidic residues" evidence="8">
    <location>
        <begin position="34"/>
        <end position="44"/>
    </location>
</feature>
<feature type="chain" id="PRO_5047319693" description="G-protein coupled receptors family 1 profile domain-containing protein" evidence="10">
    <location>
        <begin position="32"/>
        <end position="311"/>
    </location>
</feature>
<dbReference type="PRINTS" id="PR00245">
    <property type="entry name" value="OLFACTORYR"/>
</dbReference>
<keyword evidence="5 9" id="KW-0472">Membrane</keyword>
<evidence type="ECO:0000313" key="12">
    <source>
        <dbReference type="Proteomes" id="UP000823872"/>
    </source>
</evidence>
<evidence type="ECO:0000256" key="4">
    <source>
        <dbReference type="ARBA" id="ARBA00023040"/>
    </source>
</evidence>
<dbReference type="Ensembl" id="ENSFCTT00005056646.1">
    <property type="protein sequence ID" value="ENSFCTP00005041676.1"/>
    <property type="gene ID" value="ENSFCTG00005019668.1"/>
</dbReference>
<keyword evidence="10" id="KW-0732">Signal</keyword>
<evidence type="ECO:0008006" key="13">
    <source>
        <dbReference type="Google" id="ProtNLM"/>
    </source>
</evidence>
<evidence type="ECO:0000256" key="5">
    <source>
        <dbReference type="ARBA" id="ARBA00023136"/>
    </source>
</evidence>
<keyword evidence="3 9" id="KW-1133">Transmembrane helix</keyword>
<dbReference type="SUPFAM" id="SSF81321">
    <property type="entry name" value="Family A G protein-coupled receptor-like"/>
    <property type="match status" value="1"/>
</dbReference>
<keyword evidence="12" id="KW-1185">Reference proteome</keyword>
<dbReference type="InterPro" id="IPR000725">
    <property type="entry name" value="Olfact_rcpt"/>
</dbReference>
<feature type="transmembrane region" description="Helical" evidence="9">
    <location>
        <begin position="242"/>
        <end position="263"/>
    </location>
</feature>
<feature type="signal peptide" evidence="10">
    <location>
        <begin position="1"/>
        <end position="31"/>
    </location>
</feature>
<feature type="region of interest" description="Disordered" evidence="8">
    <location>
        <begin position="34"/>
        <end position="55"/>
    </location>
</feature>
<evidence type="ECO:0000256" key="10">
    <source>
        <dbReference type="SAM" id="SignalP"/>
    </source>
</evidence>
<evidence type="ECO:0000256" key="3">
    <source>
        <dbReference type="ARBA" id="ARBA00022989"/>
    </source>
</evidence>
<reference evidence="11" key="2">
    <citation type="submission" date="2025-08" db="UniProtKB">
        <authorList>
            <consortium name="Ensembl"/>
        </authorList>
    </citation>
    <scope>IDENTIFICATION</scope>
    <source>
        <strain evidence="11">breed Abyssinian</strain>
    </source>
</reference>
<reference evidence="11" key="3">
    <citation type="submission" date="2025-09" db="UniProtKB">
        <authorList>
            <consortium name="Ensembl"/>
        </authorList>
    </citation>
    <scope>IDENTIFICATION</scope>
    <source>
        <strain evidence="11">breed Abyssinian</strain>
    </source>
</reference>
<keyword evidence="7" id="KW-0807">Transducer</keyword>
<evidence type="ECO:0000256" key="2">
    <source>
        <dbReference type="ARBA" id="ARBA00022692"/>
    </source>
</evidence>
<evidence type="ECO:0000256" key="8">
    <source>
        <dbReference type="SAM" id="MobiDB-lite"/>
    </source>
</evidence>
<dbReference type="Gene3D" id="1.20.1070.10">
    <property type="entry name" value="Rhodopsin 7-helix transmembrane proteins"/>
    <property type="match status" value="1"/>
</dbReference>
<evidence type="ECO:0000256" key="1">
    <source>
        <dbReference type="ARBA" id="ARBA00004141"/>
    </source>
</evidence>
<dbReference type="Proteomes" id="UP000823872">
    <property type="component" value="Chromosome D1"/>
</dbReference>
<comment type="subcellular location">
    <subcellularLocation>
        <location evidence="1">Membrane</location>
        <topology evidence="1">Multi-pass membrane protein</topology>
    </subcellularLocation>
</comment>
<reference evidence="11 12" key="1">
    <citation type="submission" date="2021-02" db="EMBL/GenBank/DDBJ databases">
        <title>Safari Cat Assemblies.</title>
        <authorList>
            <person name="Bredemeyer K.R."/>
            <person name="Murphy W.J."/>
        </authorList>
    </citation>
    <scope>NUCLEOTIDE SEQUENCE [LARGE SCALE GENOMIC DNA]</scope>
</reference>
<evidence type="ECO:0000313" key="11">
    <source>
        <dbReference type="Ensembl" id="ENSFCTP00005041676.1"/>
    </source>
</evidence>
<keyword evidence="4" id="KW-0297">G-protein coupled receptor</keyword>
<keyword evidence="2 9" id="KW-0812">Transmembrane</keyword>
<evidence type="ECO:0000256" key="6">
    <source>
        <dbReference type="ARBA" id="ARBA00023170"/>
    </source>
</evidence>
<proteinExistence type="predicted"/>
<dbReference type="PANTHER" id="PTHR48002">
    <property type="entry name" value="OLFACTORY RECEPTOR"/>
    <property type="match status" value="1"/>
</dbReference>
<feature type="transmembrane region" description="Helical" evidence="9">
    <location>
        <begin position="275"/>
        <end position="294"/>
    </location>
</feature>
<feature type="transmembrane region" description="Helical" evidence="9">
    <location>
        <begin position="203"/>
        <end position="230"/>
    </location>
</feature>
<dbReference type="GeneTree" id="ENSGT01050000244869"/>
<evidence type="ECO:0000256" key="7">
    <source>
        <dbReference type="ARBA" id="ARBA00023224"/>
    </source>
</evidence>
<dbReference type="InterPro" id="IPR050427">
    <property type="entry name" value="Olfactory_Receptors"/>
</dbReference>
<organism evidence="11 12">
    <name type="scientific">Felis catus</name>
    <name type="common">Cat</name>
    <name type="synonym">Felis silvestris catus</name>
    <dbReference type="NCBI Taxonomy" id="9685"/>
    <lineage>
        <taxon>Eukaryota</taxon>
        <taxon>Metazoa</taxon>
        <taxon>Chordata</taxon>
        <taxon>Craniata</taxon>
        <taxon>Vertebrata</taxon>
        <taxon>Euteleostomi</taxon>
        <taxon>Mammalia</taxon>
        <taxon>Eutheria</taxon>
        <taxon>Laurasiatheria</taxon>
        <taxon>Carnivora</taxon>
        <taxon>Feliformia</taxon>
        <taxon>Felidae</taxon>
        <taxon>Felinae</taxon>
        <taxon>Felis</taxon>
    </lineage>
</organism>
<keyword evidence="6" id="KW-0675">Receptor</keyword>
<dbReference type="Pfam" id="PF13853">
    <property type="entry name" value="7tm_4"/>
    <property type="match status" value="1"/>
</dbReference>